<comment type="catalytic activity">
    <reaction evidence="5">
        <text>L-proline + a quinone = (S)-1-pyrroline-5-carboxylate + a quinol + H(+)</text>
        <dbReference type="Rhea" id="RHEA:23784"/>
        <dbReference type="ChEBI" id="CHEBI:15378"/>
        <dbReference type="ChEBI" id="CHEBI:17388"/>
        <dbReference type="ChEBI" id="CHEBI:24646"/>
        <dbReference type="ChEBI" id="CHEBI:60039"/>
        <dbReference type="ChEBI" id="CHEBI:132124"/>
        <dbReference type="EC" id="1.5.5.2"/>
    </reaction>
</comment>
<dbReference type="InParanoid" id="Q3JAG9"/>
<dbReference type="Pfam" id="PF14850">
    <property type="entry name" value="Pro_dh-DNA_bdg"/>
    <property type="match status" value="1"/>
</dbReference>
<dbReference type="InterPro" id="IPR005933">
    <property type="entry name" value="PutA_C"/>
</dbReference>
<sequence>MVMISDIELPSLDSPRAAISAAYLADETVWVKSLLRETELAPEVNERVKRRASQWVQLVREKRRWHGGLDAFLHEYNLSSQEGVVLMCLAEALLRIPDDENADRLIHDKLLKGEWDRHLGHSHSLFVNASTWGLMLTGRLMRLETPLIDDGKGVIKRLVKRGGEPLVRLALRQAMRIIGGQFIMAPRIEQALTQCRENERYSFDMLGEVALTQARVEQYYSGYRHAIRVLGETDSGEHNREATGISVKLSALHPRYTFSQRRRVQAELVPRVLALAREACAADIGLTLDAEEADRLELMLDVFEAVFRDPSLRRWQGFGLALQAYQKRALPVLNYLRDLAQKEGRCIPVRLVKGAYWDTEIKRAQEQGLAGYPVFTRKVNTDVSFLALARRLLSARDVFYPQFASHNAHTVAWVLETAGEQQGFEFQRLYGMGELLYSALREQGISVPCRVYAPVGGYADLLPYLVRRLLENGANTSFVNRIEDEEVPIEQIVADPSEYVRSLPSKSHPNIPLPLRLYGKVRRNSLGINLNDPTSLERLMAELGRAMEKQRQALPLVSGEAGKGTVQVVRDPSDRRRVLGTVVEADQEAIAEALSEADAVAAGWEATSVLGRAECLEQAADLFEERQVELMALCIREGGKTVADSLAEVREAVDACRYYAAEARRLFAMPKMLPGPTGEHNELTLHGRGVFVCISPWNFPLAIFTGQVAAALVAGNTVIAKPAGQTPLIAALVVQWFHEAGIPPRVLHFLPGRGSRVGQALVADYRISGVAFTGSTRTAAVINQVLAERKGPIVPLIAETGGQNAMIVDSSALPEQVVVDVMTSAFNSAGQRCSALRVLFLQEEVAEPILEMLIGAMEELRLGEPGRLDTDIGPLIDGEARARLETHCQRMNREARLLCRLSLPEATQNGYYFAPRVYELENLAELTYEVFGPVLHVIRYSSKHLNKVIASINRTGYGLTLGIHSRVDETVRYIQNRVHAGNIYVNRNMIGAVVGVQPFGGERLSGTGPKAGGPHYLLRFATERSTSINMAAVGGNTDLLSLGE</sequence>
<comment type="pathway">
    <text evidence="1 5">Amino-acid degradation; L-proline degradation into L-glutamate; L-glutamate from L-proline: step 2/2.</text>
</comment>
<keyword evidence="5" id="KW-0642">Proline metabolism</keyword>
<evidence type="ECO:0000256" key="1">
    <source>
        <dbReference type="ARBA" id="ARBA00004786"/>
    </source>
</evidence>
<reference evidence="12" key="1">
    <citation type="journal article" date="2006" name="Appl. Environ. Microbiol.">
        <title>Complete genome sequence of the marine, chemolithoautotrophic, ammonia-oxidizing bacterium Nitrosococcus oceani ATCC 19707.</title>
        <authorList>
            <person name="Klotz M.G."/>
            <person name="Arp D.J."/>
            <person name="Chain P.S.G."/>
            <person name="El-Sheikh A.F."/>
            <person name="Hauser L.J."/>
            <person name="Hommes N.G."/>
            <person name="Larimer F.W."/>
            <person name="Malfatti S.A."/>
            <person name="Norton J.M."/>
            <person name="Poret-Peterson A.T."/>
            <person name="Vergez L.M."/>
            <person name="Ward B.B."/>
        </authorList>
    </citation>
    <scope>NUCLEOTIDE SEQUENCE [LARGE SCALE GENOMIC DNA]</scope>
    <source>
        <strain evidence="12">ATCC 19707 / BCRC 17464 / NCIMB 11848 / C-107</strain>
    </source>
</reference>
<dbReference type="KEGG" id="noc:Noc_1705"/>
<dbReference type="GO" id="GO:0003842">
    <property type="term" value="F:L-glutamate gamma-semialdehyde dehydrogenase activity"/>
    <property type="evidence" value="ECO:0007669"/>
    <property type="project" value="UniProtKB-UniRule"/>
</dbReference>
<name>Q3JAG9_NITOC</name>
<dbReference type="Pfam" id="PF00171">
    <property type="entry name" value="Aldedh"/>
    <property type="match status" value="1"/>
</dbReference>
<dbReference type="InterPro" id="IPR050485">
    <property type="entry name" value="Proline_metab_enzyme"/>
</dbReference>
<dbReference type="UniPathway" id="UPA00261">
    <property type="reaction ID" value="UER00373"/>
</dbReference>
<evidence type="ECO:0000256" key="5">
    <source>
        <dbReference type="PIRNR" id="PIRNR000197"/>
    </source>
</evidence>
<feature type="active site" evidence="6">
    <location>
        <position position="799"/>
    </location>
</feature>
<evidence type="ECO:0000259" key="9">
    <source>
        <dbReference type="Pfam" id="PF14850"/>
    </source>
</evidence>
<feature type="domain" description="Proline dehydrogenase PutA" evidence="9">
    <location>
        <begin position="69"/>
        <end position="182"/>
    </location>
</feature>
<dbReference type="InterPro" id="IPR002872">
    <property type="entry name" value="Proline_DH_dom"/>
</dbReference>
<dbReference type="SUPFAM" id="SSF81935">
    <property type="entry name" value="N-terminal domain of bifunctional PutA protein"/>
    <property type="match status" value="1"/>
</dbReference>
<dbReference type="InterPro" id="IPR029041">
    <property type="entry name" value="FAD-linked_oxidoreductase-like"/>
</dbReference>
<accession>Q3JAG9</accession>
<feature type="domain" description="Aldehyde dehydrogenase" evidence="7">
    <location>
        <begin position="567"/>
        <end position="1021"/>
    </location>
</feature>
<evidence type="ECO:0000256" key="4">
    <source>
        <dbReference type="ARBA" id="ARBA00048142"/>
    </source>
</evidence>
<feature type="domain" description="Proline dehydrogenase" evidence="8">
    <location>
        <begin position="196"/>
        <end position="481"/>
    </location>
</feature>
<dbReference type="InterPro" id="IPR041349">
    <property type="entry name" value="PRODH"/>
</dbReference>
<dbReference type="Gene3D" id="1.20.5.460">
    <property type="entry name" value="Single helix bin"/>
    <property type="match status" value="1"/>
</dbReference>
<dbReference type="FunFam" id="3.40.309.10:FF:000005">
    <property type="entry name" value="1-pyrroline-5-carboxylate dehydrogenase 1"/>
    <property type="match status" value="1"/>
</dbReference>
<dbReference type="GO" id="GO:0003677">
    <property type="term" value="F:DNA binding"/>
    <property type="evidence" value="ECO:0007669"/>
    <property type="project" value="UniProtKB-KW"/>
</dbReference>
<evidence type="ECO:0000313" key="12">
    <source>
        <dbReference type="Proteomes" id="UP000006838"/>
    </source>
</evidence>
<dbReference type="InterPro" id="IPR016162">
    <property type="entry name" value="Ald_DH_N"/>
</dbReference>
<gene>
    <name evidence="11" type="ordered locus">Noc_1705</name>
</gene>
<dbReference type="Proteomes" id="UP000006838">
    <property type="component" value="Chromosome"/>
</dbReference>
<feature type="active site" evidence="6">
    <location>
        <position position="833"/>
    </location>
</feature>
<dbReference type="SUPFAM" id="SSF51730">
    <property type="entry name" value="FAD-linked oxidoreductase"/>
    <property type="match status" value="1"/>
</dbReference>
<dbReference type="Pfam" id="PF01619">
    <property type="entry name" value="Pro_dh"/>
    <property type="match status" value="1"/>
</dbReference>
<dbReference type="InterPro" id="IPR025703">
    <property type="entry name" value="Bifunct_PutA"/>
</dbReference>
<dbReference type="Gene3D" id="1.20.5.550">
    <property type="entry name" value="Single Helix bin"/>
    <property type="match status" value="1"/>
</dbReference>
<evidence type="ECO:0000256" key="3">
    <source>
        <dbReference type="ARBA" id="ARBA00023027"/>
    </source>
</evidence>
<dbReference type="HOGENOM" id="CLU_005682_1_0_6"/>
<comment type="function">
    <text evidence="5">Oxidizes proline to glutamate for use as a carbon and nitrogen source.</text>
</comment>
<evidence type="ECO:0000313" key="11">
    <source>
        <dbReference type="EMBL" id="ABA58177.1"/>
    </source>
</evidence>
<dbReference type="InterPro" id="IPR016161">
    <property type="entry name" value="Ald_DH/histidinol_DH"/>
</dbReference>
<dbReference type="STRING" id="323261.Noc_1705"/>
<dbReference type="NCBIfam" id="NF008869">
    <property type="entry name" value="PRK11904.1"/>
    <property type="match status" value="1"/>
</dbReference>
<keyword evidence="12" id="KW-1185">Reference proteome</keyword>
<dbReference type="PIRSF" id="PIRSF000197">
    <property type="entry name" value="Bifunct_PutA"/>
    <property type="match status" value="1"/>
</dbReference>
<dbReference type="eggNOG" id="COG0506">
    <property type="taxonomic scope" value="Bacteria"/>
</dbReference>
<dbReference type="SUPFAM" id="SSF53720">
    <property type="entry name" value="ALDH-like"/>
    <property type="match status" value="1"/>
</dbReference>
<evidence type="ECO:0000259" key="8">
    <source>
        <dbReference type="Pfam" id="PF01619"/>
    </source>
</evidence>
<dbReference type="EC" id="1.5.5.2" evidence="5"/>
<dbReference type="PROSITE" id="PS00070">
    <property type="entry name" value="ALDEHYDE_DEHYDR_CYS"/>
    <property type="match status" value="1"/>
</dbReference>
<proteinExistence type="inferred from homology"/>
<keyword evidence="5" id="KW-0678">Repressor</keyword>
<comment type="similarity">
    <text evidence="5">In the N-terminal section; belongs to the proline dehydrogenase family.</text>
</comment>
<dbReference type="InterPro" id="IPR016160">
    <property type="entry name" value="Ald_DH_CS_CYS"/>
</dbReference>
<dbReference type="InterPro" id="IPR024082">
    <property type="entry name" value="PRODH_PutA_dom_II"/>
</dbReference>
<feature type="domain" description="Proline utilization A proline dehydrogenase N-terminal" evidence="10">
    <location>
        <begin position="16"/>
        <end position="60"/>
    </location>
</feature>
<dbReference type="GO" id="GO:0003700">
    <property type="term" value="F:DNA-binding transcription factor activity"/>
    <property type="evidence" value="ECO:0007669"/>
    <property type="project" value="InterPro"/>
</dbReference>
<keyword evidence="5" id="KW-0805">Transcription regulation</keyword>
<dbReference type="GO" id="GO:0004657">
    <property type="term" value="F:proline dehydrogenase activity"/>
    <property type="evidence" value="ECO:0007669"/>
    <property type="project" value="UniProtKB-UniRule"/>
</dbReference>
<comment type="catalytic activity">
    <reaction evidence="4 5">
        <text>L-glutamate 5-semialdehyde + NAD(+) + H2O = L-glutamate + NADH + 2 H(+)</text>
        <dbReference type="Rhea" id="RHEA:30235"/>
        <dbReference type="ChEBI" id="CHEBI:15377"/>
        <dbReference type="ChEBI" id="CHEBI:15378"/>
        <dbReference type="ChEBI" id="CHEBI:29985"/>
        <dbReference type="ChEBI" id="CHEBI:57540"/>
        <dbReference type="ChEBI" id="CHEBI:57945"/>
        <dbReference type="ChEBI" id="CHEBI:58066"/>
        <dbReference type="EC" id="1.2.1.88"/>
    </reaction>
</comment>
<keyword evidence="5" id="KW-0238">DNA-binding</keyword>
<dbReference type="EMBL" id="CP000127">
    <property type="protein sequence ID" value="ABA58177.1"/>
    <property type="molecule type" value="Genomic_DNA"/>
</dbReference>
<evidence type="ECO:0000256" key="2">
    <source>
        <dbReference type="ARBA" id="ARBA00023002"/>
    </source>
</evidence>
<dbReference type="GO" id="GO:0010133">
    <property type="term" value="P:L-proline catabolic process to L-glutamate"/>
    <property type="evidence" value="ECO:0007669"/>
    <property type="project" value="UniProtKB-UniRule"/>
</dbReference>
<dbReference type="PANTHER" id="PTHR42862">
    <property type="entry name" value="DELTA-1-PYRROLINE-5-CARBOXYLATE DEHYDROGENASE 1, ISOFORM A-RELATED"/>
    <property type="match status" value="1"/>
</dbReference>
<keyword evidence="5" id="KW-0274">FAD</keyword>
<keyword evidence="2 5" id="KW-0560">Oxidoreductase</keyword>
<dbReference type="CDD" id="cd07125">
    <property type="entry name" value="ALDH_PutA-P5CDH"/>
    <property type="match status" value="1"/>
</dbReference>
<dbReference type="InterPro" id="IPR024089">
    <property type="entry name" value="PRODH_PutA_dom_I/II"/>
</dbReference>
<keyword evidence="3 5" id="KW-0520">NAD</keyword>
<evidence type="ECO:0000256" key="6">
    <source>
        <dbReference type="PIRSR" id="PIRSR000197-1"/>
    </source>
</evidence>
<evidence type="ECO:0000259" key="10">
    <source>
        <dbReference type="Pfam" id="PF18327"/>
    </source>
</evidence>
<dbReference type="InterPro" id="IPR024090">
    <property type="entry name" value="PRODH_PutA_dom_I"/>
</dbReference>
<dbReference type="PANTHER" id="PTHR42862:SF1">
    <property type="entry name" value="DELTA-1-PYRROLINE-5-CARBOXYLATE DEHYDROGENASE 2, ISOFORM A-RELATED"/>
    <property type="match status" value="1"/>
</dbReference>
<dbReference type="GO" id="GO:0009898">
    <property type="term" value="C:cytoplasmic side of plasma membrane"/>
    <property type="evidence" value="ECO:0007669"/>
    <property type="project" value="TreeGrafter"/>
</dbReference>
<keyword evidence="5" id="KW-0804">Transcription</keyword>
<dbReference type="eggNOG" id="COG4230">
    <property type="taxonomic scope" value="Bacteria"/>
</dbReference>
<dbReference type="AlphaFoldDB" id="Q3JAG9"/>
<dbReference type="InterPro" id="IPR015590">
    <property type="entry name" value="Aldehyde_DH_dom"/>
</dbReference>
<comment type="similarity">
    <text evidence="5">In the C-terminal section; belongs to the aldehyde dehydrogenase family.</text>
</comment>
<dbReference type="Gene3D" id="3.20.20.220">
    <property type="match status" value="1"/>
</dbReference>
<dbReference type="Gene3D" id="3.40.309.10">
    <property type="entry name" value="Aldehyde Dehydrogenase, Chain A, domain 2"/>
    <property type="match status" value="1"/>
</dbReference>
<keyword evidence="5" id="KW-0285">Flavoprotein</keyword>
<dbReference type="FunCoup" id="Q3JAG9">
    <property type="interactions" value="270"/>
</dbReference>
<organism evidence="11 12">
    <name type="scientific">Nitrosococcus oceani (strain ATCC 19707 / BCRC 17464 / JCM 30415 / NCIMB 11848 / C-107)</name>
    <dbReference type="NCBI Taxonomy" id="323261"/>
    <lineage>
        <taxon>Bacteria</taxon>
        <taxon>Pseudomonadati</taxon>
        <taxon>Pseudomonadota</taxon>
        <taxon>Gammaproteobacteria</taxon>
        <taxon>Chromatiales</taxon>
        <taxon>Chromatiaceae</taxon>
        <taxon>Nitrosococcus</taxon>
    </lineage>
</organism>
<dbReference type="NCBIfam" id="TIGR01238">
    <property type="entry name" value="D1pyr5carbox3"/>
    <property type="match status" value="1"/>
</dbReference>
<protein>
    <recommendedName>
        <fullName evidence="5">Bifunctional protein PutA</fullName>
    </recommendedName>
    <domain>
        <recommendedName>
            <fullName evidence="5">Proline dehydrogenase</fullName>
            <ecNumber evidence="5">1.5.5.2</ecNumber>
        </recommendedName>
        <alternativeName>
            <fullName evidence="5">Proline oxidase</fullName>
        </alternativeName>
    </domain>
    <domain>
        <recommendedName>
            <fullName evidence="5">Delta-1-pyrroline-5-carboxylate dehydrogenase</fullName>
            <shortName evidence="5">P5C dehydrogenase</shortName>
            <ecNumber evidence="5">1.2.1.88</ecNumber>
        </recommendedName>
        <alternativeName>
            <fullName evidence="5">L-glutamate gamma-semialdehyde dehydrogenase</fullName>
        </alternativeName>
    </domain>
</protein>
<dbReference type="Gene3D" id="3.40.605.10">
    <property type="entry name" value="Aldehyde Dehydrogenase, Chain A, domain 1"/>
    <property type="match status" value="1"/>
</dbReference>
<comment type="cofactor">
    <cofactor evidence="5">
        <name>FAD</name>
        <dbReference type="ChEBI" id="CHEBI:57692"/>
    </cofactor>
</comment>
<dbReference type="InterPro" id="IPR016163">
    <property type="entry name" value="Ald_DH_C"/>
</dbReference>
<dbReference type="EC" id="1.2.1.88" evidence="5"/>
<dbReference type="Pfam" id="PF18327">
    <property type="entry name" value="PRODH"/>
    <property type="match status" value="1"/>
</dbReference>
<evidence type="ECO:0000259" key="7">
    <source>
        <dbReference type="Pfam" id="PF00171"/>
    </source>
</evidence>
<comment type="pathway">
    <text evidence="5">Amino-acid degradation; L-proline degradation into L-glutamate; L-glutamate from L-proline: step 1/2.</text>
</comment>